<dbReference type="Proteomes" id="UP000179807">
    <property type="component" value="Unassembled WGS sequence"/>
</dbReference>
<feature type="compositionally biased region" description="Basic and acidic residues" evidence="1">
    <location>
        <begin position="117"/>
        <end position="130"/>
    </location>
</feature>
<feature type="compositionally biased region" description="Basic and acidic residues" evidence="1">
    <location>
        <begin position="142"/>
        <end position="164"/>
    </location>
</feature>
<feature type="region of interest" description="Disordered" evidence="1">
    <location>
        <begin position="117"/>
        <end position="196"/>
    </location>
</feature>
<evidence type="ECO:0000256" key="1">
    <source>
        <dbReference type="SAM" id="MobiDB-lite"/>
    </source>
</evidence>
<dbReference type="GO" id="GO:0005737">
    <property type="term" value="C:cytoplasm"/>
    <property type="evidence" value="ECO:0007669"/>
    <property type="project" value="TreeGrafter"/>
</dbReference>
<dbReference type="VEuPathDB" id="TrichDB:TRFO_37200"/>
<dbReference type="InterPro" id="IPR011009">
    <property type="entry name" value="Kinase-like_dom_sf"/>
</dbReference>
<name>A0A1J4JBU4_9EUKA</name>
<protein>
    <recommendedName>
        <fullName evidence="2">Protein kinase domain-containing protein</fullName>
    </recommendedName>
</protein>
<keyword evidence="4" id="KW-1185">Reference proteome</keyword>
<dbReference type="GO" id="GO:0005524">
    <property type="term" value="F:ATP binding"/>
    <property type="evidence" value="ECO:0007669"/>
    <property type="project" value="InterPro"/>
</dbReference>
<dbReference type="SUPFAM" id="SSF56112">
    <property type="entry name" value="Protein kinase-like (PK-like)"/>
    <property type="match status" value="1"/>
</dbReference>
<organism evidence="3 4">
    <name type="scientific">Tritrichomonas foetus</name>
    <dbReference type="NCBI Taxonomy" id="1144522"/>
    <lineage>
        <taxon>Eukaryota</taxon>
        <taxon>Metamonada</taxon>
        <taxon>Parabasalia</taxon>
        <taxon>Tritrichomonadida</taxon>
        <taxon>Tritrichomonadidae</taxon>
        <taxon>Tritrichomonas</taxon>
    </lineage>
</organism>
<proteinExistence type="predicted"/>
<evidence type="ECO:0000259" key="2">
    <source>
        <dbReference type="PROSITE" id="PS50011"/>
    </source>
</evidence>
<evidence type="ECO:0000313" key="3">
    <source>
        <dbReference type="EMBL" id="OHS96616.1"/>
    </source>
</evidence>
<dbReference type="InterPro" id="IPR000719">
    <property type="entry name" value="Prot_kinase_dom"/>
</dbReference>
<dbReference type="GeneID" id="94845986"/>
<dbReference type="OrthoDB" id="4062651at2759"/>
<dbReference type="EMBL" id="MLAK01001164">
    <property type="protein sequence ID" value="OHS96616.1"/>
    <property type="molecule type" value="Genomic_DNA"/>
</dbReference>
<dbReference type="RefSeq" id="XP_068349753.1">
    <property type="nucleotide sequence ID" value="XM_068511282.1"/>
</dbReference>
<dbReference type="Pfam" id="PF00069">
    <property type="entry name" value="Pkinase"/>
    <property type="match status" value="1"/>
</dbReference>
<dbReference type="GO" id="GO:0004672">
    <property type="term" value="F:protein kinase activity"/>
    <property type="evidence" value="ECO:0007669"/>
    <property type="project" value="InterPro"/>
</dbReference>
<dbReference type="InterPro" id="IPR050167">
    <property type="entry name" value="Ser_Thr_protein_kinase"/>
</dbReference>
<dbReference type="GO" id="GO:0007165">
    <property type="term" value="P:signal transduction"/>
    <property type="evidence" value="ECO:0007669"/>
    <property type="project" value="TreeGrafter"/>
</dbReference>
<dbReference type="PROSITE" id="PS50011">
    <property type="entry name" value="PROTEIN_KINASE_DOM"/>
    <property type="match status" value="1"/>
</dbReference>
<evidence type="ECO:0000313" key="4">
    <source>
        <dbReference type="Proteomes" id="UP000179807"/>
    </source>
</evidence>
<feature type="compositionally biased region" description="Acidic residues" evidence="1">
    <location>
        <begin position="132"/>
        <end position="141"/>
    </location>
</feature>
<dbReference type="AlphaFoldDB" id="A0A1J4JBU4"/>
<feature type="domain" description="Protein kinase" evidence="2">
    <location>
        <begin position="1"/>
        <end position="365"/>
    </location>
</feature>
<feature type="compositionally biased region" description="Acidic residues" evidence="1">
    <location>
        <begin position="165"/>
        <end position="182"/>
    </location>
</feature>
<dbReference type="PANTHER" id="PTHR23257">
    <property type="entry name" value="SERINE-THREONINE PROTEIN KINASE"/>
    <property type="match status" value="1"/>
</dbReference>
<accession>A0A1J4JBU4</accession>
<comment type="caution">
    <text evidence="3">The sequence shown here is derived from an EMBL/GenBank/DDBJ whole genome shotgun (WGS) entry which is preliminary data.</text>
</comment>
<reference evidence="3" key="1">
    <citation type="submission" date="2016-10" db="EMBL/GenBank/DDBJ databases">
        <authorList>
            <person name="Benchimol M."/>
            <person name="Almeida L.G."/>
            <person name="Vasconcelos A.T."/>
            <person name="Perreira-Neves A."/>
            <person name="Rosa I.A."/>
            <person name="Tasca T."/>
            <person name="Bogo M.R."/>
            <person name="de Souza W."/>
        </authorList>
    </citation>
    <scope>NUCLEOTIDE SEQUENCE [LARGE SCALE GENOMIC DNA]</scope>
    <source>
        <strain evidence="3">K</strain>
    </source>
</reference>
<gene>
    <name evidence="3" type="ORF">TRFO_37200</name>
</gene>
<sequence length="383" mass="44838">MTIYIVKKFPYFPMFDLSNYKVSRRIFCDTYFDISVIKQCETKEKFVAYVSLTSSDYFDRNATEIHKYYDKLLNIDHPCILRHVGRSDVDLSDRNFPTYISEYYGSGKTLDFVIEESNRPKNDDNERSEYSESSESDDDKSETDNDKNNTKSENDDEENNRKSENEEEEEEGKDEKSEDYESSEYSYSYYSEEEPPQYDNTARQIILTGIASGMKYFHSLGFIHRDLKPSKIFIDDDFYPKISGFEVCEVTSSYLSGEPMGNVVGSPLFIAPEVMKDVKYSEKSDVFSFAMIMYQVLTGCMEFYPDTPNTFRIVTEMVDGLRPNLDIQIKESFKNLIKRCWDTDPNNRPSFEEIFDLLSKDPQYLLDDVNQDAFKSFMEYLSQ</sequence>
<dbReference type="Gene3D" id="1.10.510.10">
    <property type="entry name" value="Transferase(Phosphotransferase) domain 1"/>
    <property type="match status" value="1"/>
</dbReference>